<dbReference type="InterPro" id="IPR000160">
    <property type="entry name" value="GGDEF_dom"/>
</dbReference>
<dbReference type="Pfam" id="PF00990">
    <property type="entry name" value="GGDEF"/>
    <property type="match status" value="1"/>
</dbReference>
<accession>A0A418YH64</accession>
<keyword evidence="6" id="KW-1185">Reference proteome</keyword>
<dbReference type="InterPro" id="IPR043128">
    <property type="entry name" value="Rev_trsase/Diguanyl_cyclase"/>
</dbReference>
<dbReference type="InterPro" id="IPR001633">
    <property type="entry name" value="EAL_dom"/>
</dbReference>
<reference evidence="5 6" key="2">
    <citation type="submission" date="2019-01" db="EMBL/GenBank/DDBJ databases">
        <title>Motilimonas pumilus sp. nov., isolated from the gut of sea cucumber (Apostichopus japonicus).</title>
        <authorList>
            <person name="Wang F.-Q."/>
            <person name="Ren L.-H."/>
            <person name="Lin Y.-W."/>
            <person name="Sun G.-H."/>
            <person name="Du Z.-J."/>
            <person name="Zhao J.-X."/>
            <person name="Liu X.-J."/>
            <person name="Liu L.-J."/>
        </authorList>
    </citation>
    <scope>NUCLEOTIDE SEQUENCE [LARGE SCALE GENOMIC DNA]</scope>
    <source>
        <strain evidence="5 6">PLHSC7-2</strain>
    </source>
</reference>
<dbReference type="FunFam" id="3.30.70.270:FF:000001">
    <property type="entry name" value="Diguanylate cyclase domain protein"/>
    <property type="match status" value="1"/>
</dbReference>
<evidence type="ECO:0000259" key="4">
    <source>
        <dbReference type="PROSITE" id="PS50887"/>
    </source>
</evidence>
<dbReference type="InterPro" id="IPR035919">
    <property type="entry name" value="EAL_sf"/>
</dbReference>
<dbReference type="NCBIfam" id="TIGR00254">
    <property type="entry name" value="GGDEF"/>
    <property type="match status" value="1"/>
</dbReference>
<dbReference type="SUPFAM" id="SSF55073">
    <property type="entry name" value="Nucleotide cyclase"/>
    <property type="match status" value="1"/>
</dbReference>
<feature type="domain" description="GGDEF" evidence="4">
    <location>
        <begin position="410"/>
        <end position="542"/>
    </location>
</feature>
<dbReference type="CDD" id="cd01949">
    <property type="entry name" value="GGDEF"/>
    <property type="match status" value="1"/>
</dbReference>
<dbReference type="CDD" id="cd01948">
    <property type="entry name" value="EAL"/>
    <property type="match status" value="1"/>
</dbReference>
<dbReference type="Proteomes" id="UP000283255">
    <property type="component" value="Unassembled WGS sequence"/>
</dbReference>
<dbReference type="SMART" id="SM00052">
    <property type="entry name" value="EAL"/>
    <property type="match status" value="1"/>
</dbReference>
<sequence length="803" mass="92607">MKENPQWHTDRQPQSPLQFDLHTNKHMSEALSELFQVPLPPQYASNIDKTDDNAQAVNTLLEFCFDFLSLVANVQHCFLMDFSSERPKQYVYQLALGNHEDSLAIQAITHSQSNAADCLSMLRQYSAESQGHQWQQIKLPLNNLKHPELYLFIEAEFHFPQWYALIIQIMHARIREISQWSNERHTRYNIYRQLAMTAAENLATDQLCQQLNAYLINYLSDVQLHVMLQHDGHLSMQYSSGKVCATALHKQLAEAIIKHGTNRLFTPLMLNKLDPNTQQNIAWYGTPLTHQGNIIGVFALSSQDNKHKINTIIQELINYTAALCSLVMQQQMLQFSIESEVNLEQQVQEKLERLHQTNQRLEHELKQYQSATEQLSYGSLYDSLTQLPNRALFAEKLDQALKRVKRHPSETFAVVFIDLDQFKTVNQSHGHHIGDQLLIAIARLLSQCIRQNDIVARLGGDEFIVLLDRISQQQDILDITERIIQSFSQPLTVKGLQIQSSCHLGICQVNASFHSVEQILQQADMAMYQAKSQDSEFCFYQEMQYQQQEQIQQHKLSNALAKGLIIPHYQPMIRLRDNALMGFEVVARWQDKTSTLRRALDFIPFAERSGLIIELDRHILQQACIQLKKWQHLNPSNKHIRVAVNLSPKHLLSEPAVNELIKTIKRCRIAPNSLVFEFSEKEFVRQNQTAFDSLEKLRQAGVKVGMDDFGTGFSSLNALFEYPIDFIKVDHSFTQRMLSSKKDLSLMRAVRDISNDLGFQVIIEGIETMQQHEKLVEIGCEYGQGYYISKPMRPGEIQHLFEV</sequence>
<evidence type="ECO:0000313" key="5">
    <source>
        <dbReference type="EMBL" id="RJG49442.1"/>
    </source>
</evidence>
<evidence type="ECO:0000256" key="1">
    <source>
        <dbReference type="ARBA" id="ARBA00001946"/>
    </source>
</evidence>
<organism evidence="5 6">
    <name type="scientific">Motilimonas pumila</name>
    <dbReference type="NCBI Taxonomy" id="2303987"/>
    <lineage>
        <taxon>Bacteria</taxon>
        <taxon>Pseudomonadati</taxon>
        <taxon>Pseudomonadota</taxon>
        <taxon>Gammaproteobacteria</taxon>
        <taxon>Alteromonadales</taxon>
        <taxon>Alteromonadales genera incertae sedis</taxon>
        <taxon>Motilimonas</taxon>
    </lineage>
</organism>
<feature type="domain" description="EAL" evidence="3">
    <location>
        <begin position="549"/>
        <end position="803"/>
    </location>
</feature>
<gene>
    <name evidence="5" type="ORF">D1Z90_05650</name>
</gene>
<dbReference type="InterPro" id="IPR029787">
    <property type="entry name" value="Nucleotide_cyclase"/>
</dbReference>
<comment type="cofactor">
    <cofactor evidence="1">
        <name>Mg(2+)</name>
        <dbReference type="ChEBI" id="CHEBI:18420"/>
    </cofactor>
</comment>
<reference evidence="5 6" key="1">
    <citation type="submission" date="2018-09" db="EMBL/GenBank/DDBJ databases">
        <authorList>
            <person name="Wang F."/>
        </authorList>
    </citation>
    <scope>NUCLEOTIDE SEQUENCE [LARGE SCALE GENOMIC DNA]</scope>
    <source>
        <strain evidence="5 6">PLHSC7-2</strain>
    </source>
</reference>
<dbReference type="SMART" id="SM00267">
    <property type="entry name" value="GGDEF"/>
    <property type="match status" value="1"/>
</dbReference>
<evidence type="ECO:0000256" key="2">
    <source>
        <dbReference type="SAM" id="Coils"/>
    </source>
</evidence>
<dbReference type="PROSITE" id="PS50883">
    <property type="entry name" value="EAL"/>
    <property type="match status" value="1"/>
</dbReference>
<name>A0A418YH64_9GAMM</name>
<dbReference type="AlphaFoldDB" id="A0A418YH64"/>
<comment type="caution">
    <text evidence="5">The sequence shown here is derived from an EMBL/GenBank/DDBJ whole genome shotgun (WGS) entry which is preliminary data.</text>
</comment>
<dbReference type="SUPFAM" id="SSF141868">
    <property type="entry name" value="EAL domain-like"/>
    <property type="match status" value="1"/>
</dbReference>
<dbReference type="RefSeq" id="WP_119909777.1">
    <property type="nucleotide sequence ID" value="NZ_QZCH01000004.1"/>
</dbReference>
<dbReference type="PANTHER" id="PTHR44757:SF2">
    <property type="entry name" value="BIOFILM ARCHITECTURE MAINTENANCE PROTEIN MBAA"/>
    <property type="match status" value="1"/>
</dbReference>
<dbReference type="PROSITE" id="PS50887">
    <property type="entry name" value="GGDEF"/>
    <property type="match status" value="1"/>
</dbReference>
<proteinExistence type="predicted"/>
<dbReference type="PANTHER" id="PTHR44757">
    <property type="entry name" value="DIGUANYLATE CYCLASE DGCP"/>
    <property type="match status" value="1"/>
</dbReference>
<feature type="coiled-coil region" evidence="2">
    <location>
        <begin position="340"/>
        <end position="374"/>
    </location>
</feature>
<dbReference type="Gene3D" id="3.30.70.270">
    <property type="match status" value="1"/>
</dbReference>
<dbReference type="GO" id="GO:0003824">
    <property type="term" value="F:catalytic activity"/>
    <property type="evidence" value="ECO:0007669"/>
    <property type="project" value="UniProtKB-ARBA"/>
</dbReference>
<protein>
    <submittedName>
        <fullName evidence="5">Phosphodiesterase</fullName>
    </submittedName>
</protein>
<dbReference type="OrthoDB" id="9804951at2"/>
<dbReference type="InterPro" id="IPR052155">
    <property type="entry name" value="Biofilm_reg_signaling"/>
</dbReference>
<evidence type="ECO:0000259" key="3">
    <source>
        <dbReference type="PROSITE" id="PS50883"/>
    </source>
</evidence>
<keyword evidence="2" id="KW-0175">Coiled coil</keyword>
<dbReference type="Pfam" id="PF00563">
    <property type="entry name" value="EAL"/>
    <property type="match status" value="1"/>
</dbReference>
<dbReference type="EMBL" id="QZCH01000004">
    <property type="protein sequence ID" value="RJG49442.1"/>
    <property type="molecule type" value="Genomic_DNA"/>
</dbReference>
<evidence type="ECO:0000313" key="6">
    <source>
        <dbReference type="Proteomes" id="UP000283255"/>
    </source>
</evidence>
<dbReference type="Gene3D" id="3.20.20.450">
    <property type="entry name" value="EAL domain"/>
    <property type="match status" value="1"/>
</dbReference>